<keyword evidence="1" id="KW-0949">S-adenosyl-L-methionine</keyword>
<feature type="domain" description="TsaA-like" evidence="3">
    <location>
        <begin position="5"/>
        <end position="136"/>
    </location>
</feature>
<dbReference type="EMBL" id="WPIN01000013">
    <property type="protein sequence ID" value="MVM33840.1"/>
    <property type="molecule type" value="Genomic_DNA"/>
</dbReference>
<reference evidence="4 5" key="1">
    <citation type="submission" date="2019-12" db="EMBL/GenBank/DDBJ databases">
        <title>Spirosoma sp. HMF4905 genome sequencing and assembly.</title>
        <authorList>
            <person name="Kang H."/>
            <person name="Cha I."/>
            <person name="Kim H."/>
            <person name="Joh K."/>
        </authorList>
    </citation>
    <scope>NUCLEOTIDE SEQUENCE [LARGE SCALE GENOMIC DNA]</scope>
    <source>
        <strain evidence="4 5">HMF4905</strain>
    </source>
</reference>
<keyword evidence="4" id="KW-0808">Transferase</keyword>
<dbReference type="Gene3D" id="2.40.30.70">
    <property type="entry name" value="YaeB-like"/>
    <property type="match status" value="1"/>
</dbReference>
<name>A0A7K1SJ53_9BACT</name>
<evidence type="ECO:0000256" key="1">
    <source>
        <dbReference type="ARBA" id="ARBA00022691"/>
    </source>
</evidence>
<comment type="caution">
    <text evidence="4">The sequence shown here is derived from an EMBL/GenBank/DDBJ whole genome shotgun (WGS) entry which is preliminary data.</text>
</comment>
<accession>A0A7K1SJ53</accession>
<dbReference type="SUPFAM" id="SSF118196">
    <property type="entry name" value="YaeB-like"/>
    <property type="match status" value="1"/>
</dbReference>
<dbReference type="InterPro" id="IPR036413">
    <property type="entry name" value="YaeB-like_sf"/>
</dbReference>
<dbReference type="InterPro" id="IPR036414">
    <property type="entry name" value="YaeB_N_sf"/>
</dbReference>
<dbReference type="Proteomes" id="UP000436006">
    <property type="component" value="Unassembled WGS sequence"/>
</dbReference>
<dbReference type="InterPro" id="IPR040372">
    <property type="entry name" value="YaeB-like"/>
</dbReference>
<evidence type="ECO:0000256" key="2">
    <source>
        <dbReference type="ARBA" id="ARBA00033753"/>
    </source>
</evidence>
<evidence type="ECO:0000259" key="3">
    <source>
        <dbReference type="PROSITE" id="PS51668"/>
    </source>
</evidence>
<proteinExistence type="inferred from homology"/>
<dbReference type="GO" id="GO:0008168">
    <property type="term" value="F:methyltransferase activity"/>
    <property type="evidence" value="ECO:0007669"/>
    <property type="project" value="UniProtKB-KW"/>
</dbReference>
<organism evidence="4 5">
    <name type="scientific">Spirosoma arboris</name>
    <dbReference type="NCBI Taxonomy" id="2682092"/>
    <lineage>
        <taxon>Bacteria</taxon>
        <taxon>Pseudomonadati</taxon>
        <taxon>Bacteroidota</taxon>
        <taxon>Cytophagia</taxon>
        <taxon>Cytophagales</taxon>
        <taxon>Cytophagaceae</taxon>
        <taxon>Spirosoma</taxon>
    </lineage>
</organism>
<evidence type="ECO:0000313" key="5">
    <source>
        <dbReference type="Proteomes" id="UP000436006"/>
    </source>
</evidence>
<dbReference type="InterPro" id="IPR023370">
    <property type="entry name" value="TrmO-like_N"/>
</dbReference>
<protein>
    <submittedName>
        <fullName evidence="4">tRNA (N6-threonylcarbamoyladenosine(37)-N6)-methyltransferase TrmO</fullName>
    </submittedName>
</protein>
<gene>
    <name evidence="4" type="ORF">GO755_27640</name>
</gene>
<dbReference type="AlphaFoldDB" id="A0A7K1SJ53"/>
<dbReference type="PANTHER" id="PTHR12818">
    <property type="entry name" value="TRNA (ADENINE(37)-N6)-METHYLTRANSFERASE"/>
    <property type="match status" value="1"/>
</dbReference>
<keyword evidence="5" id="KW-1185">Reference proteome</keyword>
<dbReference type="PANTHER" id="PTHR12818:SF0">
    <property type="entry name" value="TRNA (ADENINE(37)-N6)-METHYLTRANSFERASE"/>
    <property type="match status" value="1"/>
</dbReference>
<dbReference type="PROSITE" id="PS51668">
    <property type="entry name" value="TSAA_2"/>
    <property type="match status" value="1"/>
</dbReference>
<dbReference type="GO" id="GO:0032259">
    <property type="term" value="P:methylation"/>
    <property type="evidence" value="ECO:0007669"/>
    <property type="project" value="UniProtKB-KW"/>
</dbReference>
<comment type="similarity">
    <text evidence="2">Belongs to the tRNA methyltransferase O family.</text>
</comment>
<sequence length="152" mass="17415">MDIHLTNVAVVKNTRQQPIDDAWGDIISEIELADHMPSEVLDNIEAFSHLEIIYYFNQVAPENIVFSGHPRGNLAYPLMGIFGQRKKDRPNQLGLCTVELVEHRGRTIVVKFLDAIDGTPVLDIKPVFQEFQPQTSLKQPDWVADLMSQYWR</sequence>
<keyword evidence="4" id="KW-0489">Methyltransferase</keyword>
<evidence type="ECO:0000313" key="4">
    <source>
        <dbReference type="EMBL" id="MVM33840.1"/>
    </source>
</evidence>
<dbReference type="CDD" id="cd09281">
    <property type="entry name" value="UPF0066"/>
    <property type="match status" value="1"/>
</dbReference>
<dbReference type="Pfam" id="PF01980">
    <property type="entry name" value="TrmO_N"/>
    <property type="match status" value="1"/>
</dbReference>